<evidence type="ECO:0000256" key="9">
    <source>
        <dbReference type="ARBA" id="ARBA00023229"/>
    </source>
</evidence>
<evidence type="ECO:0000313" key="13">
    <source>
        <dbReference type="EMBL" id="OSM05321.1"/>
    </source>
</evidence>
<dbReference type="GO" id="GO:0005829">
    <property type="term" value="C:cytosol"/>
    <property type="evidence" value="ECO:0007669"/>
    <property type="project" value="TreeGrafter"/>
</dbReference>
<dbReference type="STRING" id="1434232.MAIT1_03494"/>
<dbReference type="PROSITE" id="PS00802">
    <property type="entry name" value="TRANSKETOLASE_2"/>
    <property type="match status" value="1"/>
</dbReference>
<keyword evidence="5 11" id="KW-0479">Metal-binding</keyword>
<dbReference type="InterPro" id="IPR033248">
    <property type="entry name" value="Transketolase_C"/>
</dbReference>
<dbReference type="PROSITE" id="PS00801">
    <property type="entry name" value="TRANSKETOLASE_1"/>
    <property type="match status" value="1"/>
</dbReference>
<dbReference type="Pfam" id="PF13292">
    <property type="entry name" value="DXP_synthase_N"/>
    <property type="match status" value="1"/>
</dbReference>
<evidence type="ECO:0000256" key="5">
    <source>
        <dbReference type="ARBA" id="ARBA00022723"/>
    </source>
</evidence>
<dbReference type="EMBL" id="LVJN01000018">
    <property type="protein sequence ID" value="OSM05321.1"/>
    <property type="molecule type" value="Genomic_DNA"/>
</dbReference>
<dbReference type="PANTHER" id="PTHR43322">
    <property type="entry name" value="1-D-DEOXYXYLULOSE 5-PHOSPHATE SYNTHASE-RELATED"/>
    <property type="match status" value="1"/>
</dbReference>
<gene>
    <name evidence="11" type="primary">dxs</name>
    <name evidence="13" type="ORF">MAIT1_03494</name>
</gene>
<dbReference type="Gene3D" id="3.40.50.920">
    <property type="match status" value="1"/>
</dbReference>
<dbReference type="Pfam" id="PF02779">
    <property type="entry name" value="Transket_pyr"/>
    <property type="match status" value="1"/>
</dbReference>
<feature type="binding site" evidence="11">
    <location>
        <position position="147"/>
    </location>
    <ligand>
        <name>Mg(2+)</name>
        <dbReference type="ChEBI" id="CHEBI:18420"/>
    </ligand>
</feature>
<keyword evidence="8 11" id="KW-0786">Thiamine pyrophosphate</keyword>
<dbReference type="EC" id="2.2.1.7" evidence="11"/>
<organism evidence="13 14">
    <name type="scientific">Magnetofaba australis IT-1</name>
    <dbReference type="NCBI Taxonomy" id="1434232"/>
    <lineage>
        <taxon>Bacteria</taxon>
        <taxon>Pseudomonadati</taxon>
        <taxon>Pseudomonadota</taxon>
        <taxon>Magnetococcia</taxon>
        <taxon>Magnetococcales</taxon>
        <taxon>Magnetococcaceae</taxon>
        <taxon>Magnetofaba</taxon>
    </lineage>
</organism>
<keyword evidence="7 11" id="KW-0784">Thiamine biosynthesis</keyword>
<comment type="pathway">
    <text evidence="1 11">Metabolic intermediate biosynthesis; 1-deoxy-D-xylulose 5-phosphate biosynthesis; 1-deoxy-D-xylulose 5-phosphate from D-glyceraldehyde 3-phosphate and pyruvate: step 1/1.</text>
</comment>
<dbReference type="GO" id="GO:0008661">
    <property type="term" value="F:1-deoxy-D-xylulose-5-phosphate synthase activity"/>
    <property type="evidence" value="ECO:0007669"/>
    <property type="project" value="UniProtKB-UniRule"/>
</dbReference>
<dbReference type="FunFam" id="3.40.50.970:FF:000005">
    <property type="entry name" value="1-deoxy-D-xylulose-5-phosphate synthase"/>
    <property type="match status" value="1"/>
</dbReference>
<keyword evidence="6 11" id="KW-0460">Magnesium</keyword>
<evidence type="ECO:0000256" key="3">
    <source>
        <dbReference type="ARBA" id="ARBA00011738"/>
    </source>
</evidence>
<evidence type="ECO:0000313" key="14">
    <source>
        <dbReference type="Proteomes" id="UP000194003"/>
    </source>
</evidence>
<evidence type="ECO:0000256" key="7">
    <source>
        <dbReference type="ARBA" id="ARBA00022977"/>
    </source>
</evidence>
<dbReference type="UniPathway" id="UPA00064">
    <property type="reaction ID" value="UER00091"/>
</dbReference>
<dbReference type="FunFam" id="3.40.50.920:FF:000002">
    <property type="entry name" value="1-deoxy-D-xylulose-5-phosphate synthase"/>
    <property type="match status" value="1"/>
</dbReference>
<dbReference type="Pfam" id="PF02780">
    <property type="entry name" value="Transketolase_C"/>
    <property type="match status" value="1"/>
</dbReference>
<keyword evidence="4 11" id="KW-0808">Transferase</keyword>
<feature type="domain" description="Transketolase-like pyrimidine-binding" evidence="12">
    <location>
        <begin position="316"/>
        <end position="480"/>
    </location>
</feature>
<dbReference type="NCBIfam" id="TIGR00204">
    <property type="entry name" value="dxs"/>
    <property type="match status" value="1"/>
</dbReference>
<dbReference type="NCBIfam" id="NF003933">
    <property type="entry name" value="PRK05444.2-2"/>
    <property type="match status" value="1"/>
</dbReference>
<evidence type="ECO:0000256" key="10">
    <source>
        <dbReference type="ARBA" id="ARBA00055605"/>
    </source>
</evidence>
<comment type="catalytic activity">
    <reaction evidence="11">
        <text>D-glyceraldehyde 3-phosphate + pyruvate + H(+) = 1-deoxy-D-xylulose 5-phosphate + CO2</text>
        <dbReference type="Rhea" id="RHEA:12605"/>
        <dbReference type="ChEBI" id="CHEBI:15361"/>
        <dbReference type="ChEBI" id="CHEBI:15378"/>
        <dbReference type="ChEBI" id="CHEBI:16526"/>
        <dbReference type="ChEBI" id="CHEBI:57792"/>
        <dbReference type="ChEBI" id="CHEBI:59776"/>
        <dbReference type="EC" id="2.2.1.7"/>
    </reaction>
</comment>
<dbReference type="InterPro" id="IPR005477">
    <property type="entry name" value="Dxylulose-5-P_synthase"/>
</dbReference>
<dbReference type="CDD" id="cd07033">
    <property type="entry name" value="TPP_PYR_DXS_TK_like"/>
    <property type="match status" value="1"/>
</dbReference>
<feature type="binding site" evidence="11">
    <location>
        <begin position="148"/>
        <end position="149"/>
    </location>
    <ligand>
        <name>thiamine diphosphate</name>
        <dbReference type="ChEBI" id="CHEBI:58937"/>
    </ligand>
</feature>
<dbReference type="InterPro" id="IPR020826">
    <property type="entry name" value="Transketolase_BS"/>
</dbReference>
<evidence type="ECO:0000256" key="6">
    <source>
        <dbReference type="ARBA" id="ARBA00022842"/>
    </source>
</evidence>
<proteinExistence type="inferred from homology"/>
<dbReference type="GO" id="GO:0019288">
    <property type="term" value="P:isopentenyl diphosphate biosynthetic process, methylerythritol 4-phosphate pathway"/>
    <property type="evidence" value="ECO:0007669"/>
    <property type="project" value="TreeGrafter"/>
</dbReference>
<protein>
    <recommendedName>
        <fullName evidence="11">1-deoxy-D-xylulose-5-phosphate synthase</fullName>
        <ecNumber evidence="11">2.2.1.7</ecNumber>
    </recommendedName>
    <alternativeName>
        <fullName evidence="11">1-deoxyxylulose-5-phosphate synthase</fullName>
        <shortName evidence="11">DXP synthase</shortName>
        <shortName evidence="11">DXPS</shortName>
    </alternativeName>
</protein>
<dbReference type="HAMAP" id="MF_00315">
    <property type="entry name" value="DXP_synth"/>
    <property type="match status" value="1"/>
</dbReference>
<comment type="cofactor">
    <cofactor evidence="11">
        <name>Mg(2+)</name>
        <dbReference type="ChEBI" id="CHEBI:18420"/>
    </cofactor>
    <text evidence="11">Binds 1 Mg(2+) ion per subunit.</text>
</comment>
<dbReference type="InterPro" id="IPR005475">
    <property type="entry name" value="Transketolase-like_Pyr-bd"/>
</dbReference>
<dbReference type="GO" id="GO:0009228">
    <property type="term" value="P:thiamine biosynthetic process"/>
    <property type="evidence" value="ECO:0007669"/>
    <property type="project" value="UniProtKB-UniRule"/>
</dbReference>
<comment type="subunit">
    <text evidence="3 11">Homodimer.</text>
</comment>
<feature type="binding site" evidence="11">
    <location>
        <position position="367"/>
    </location>
    <ligand>
        <name>thiamine diphosphate</name>
        <dbReference type="ChEBI" id="CHEBI:58937"/>
    </ligand>
</feature>
<dbReference type="InterPro" id="IPR009014">
    <property type="entry name" value="Transketo_C/PFOR_II"/>
</dbReference>
<evidence type="ECO:0000256" key="4">
    <source>
        <dbReference type="ARBA" id="ARBA00022679"/>
    </source>
</evidence>
<feature type="binding site" evidence="11">
    <location>
        <position position="75"/>
    </location>
    <ligand>
        <name>thiamine diphosphate</name>
        <dbReference type="ChEBI" id="CHEBI:58937"/>
    </ligand>
</feature>
<dbReference type="Proteomes" id="UP000194003">
    <property type="component" value="Unassembled WGS sequence"/>
</dbReference>
<feature type="binding site" evidence="11">
    <location>
        <position position="177"/>
    </location>
    <ligand>
        <name>thiamine diphosphate</name>
        <dbReference type="ChEBI" id="CHEBI:58937"/>
    </ligand>
</feature>
<feature type="binding site" evidence="11">
    <location>
        <begin position="116"/>
        <end position="118"/>
    </location>
    <ligand>
        <name>thiamine diphosphate</name>
        <dbReference type="ChEBI" id="CHEBI:58937"/>
    </ligand>
</feature>
<comment type="function">
    <text evidence="10 11">Catalyzes the acyloin condensation reaction between C atoms 2 and 3 of pyruvate and glyceraldehyde 3-phosphate to yield 1-deoxy-D-xylulose-5-phosphate (DXP).</text>
</comment>
<dbReference type="CDD" id="cd02007">
    <property type="entry name" value="TPP_DXS"/>
    <property type="match status" value="1"/>
</dbReference>
<dbReference type="SUPFAM" id="SSF52922">
    <property type="entry name" value="TK C-terminal domain-like"/>
    <property type="match status" value="1"/>
</dbReference>
<dbReference type="GO" id="GO:0000287">
    <property type="term" value="F:magnesium ion binding"/>
    <property type="evidence" value="ECO:0007669"/>
    <property type="project" value="UniProtKB-UniRule"/>
</dbReference>
<evidence type="ECO:0000259" key="12">
    <source>
        <dbReference type="SMART" id="SM00861"/>
    </source>
</evidence>
<dbReference type="PANTHER" id="PTHR43322:SF5">
    <property type="entry name" value="1-DEOXY-D-XYLULOSE-5-PHOSPHATE SYNTHASE, CHLOROPLASTIC"/>
    <property type="match status" value="1"/>
</dbReference>
<comment type="cofactor">
    <cofactor evidence="11">
        <name>thiamine diphosphate</name>
        <dbReference type="ChEBI" id="CHEBI:58937"/>
    </cofactor>
    <text evidence="11">Binds 1 thiamine pyrophosphate per subunit.</text>
</comment>
<dbReference type="RefSeq" id="WP_085441940.1">
    <property type="nucleotide sequence ID" value="NZ_LVJN01000018.1"/>
</dbReference>
<reference evidence="13 14" key="1">
    <citation type="journal article" date="2016" name="BMC Genomics">
        <title>Combined genomic and structural analyses of a cultured magnetotactic bacterium reveals its niche adaptation to a dynamic environment.</title>
        <authorList>
            <person name="Araujo A.C."/>
            <person name="Morillo V."/>
            <person name="Cypriano J."/>
            <person name="Teixeira L.C."/>
            <person name="Leao P."/>
            <person name="Lyra S."/>
            <person name="Almeida L.G."/>
            <person name="Bazylinski D.A."/>
            <person name="Vasconcellos A.T."/>
            <person name="Abreu F."/>
            <person name="Lins U."/>
        </authorList>
    </citation>
    <scope>NUCLEOTIDE SEQUENCE [LARGE SCALE GENOMIC DNA]</scope>
    <source>
        <strain evidence="13 14">IT-1</strain>
    </source>
</reference>
<comment type="caution">
    <text evidence="13">The sequence shown here is derived from an EMBL/GenBank/DDBJ whole genome shotgun (WGS) entry which is preliminary data.</text>
</comment>
<dbReference type="InterPro" id="IPR049557">
    <property type="entry name" value="Transketolase_CS"/>
</dbReference>
<evidence type="ECO:0000256" key="8">
    <source>
        <dbReference type="ARBA" id="ARBA00023052"/>
    </source>
</evidence>
<evidence type="ECO:0000256" key="1">
    <source>
        <dbReference type="ARBA" id="ARBA00004980"/>
    </source>
</evidence>
<dbReference type="GO" id="GO:0030976">
    <property type="term" value="F:thiamine pyrophosphate binding"/>
    <property type="evidence" value="ECO:0007669"/>
    <property type="project" value="UniProtKB-UniRule"/>
</dbReference>
<sequence>MPTSLLQSIDSPTDLRKLPESDLPKLADELRQFIIQTVSKTGGHLGAGLGVVDLTIALHYIFNTPDDRLVWDVGHQCYPHKALTGRRDQLHTLRQKDGVSGFTKRSESIYDPFGAGHSSTSISAALGMAAAARKQKSGNKAIAVIGDGAMTAGMAFEALNNAGHDRRNDLVVVLNDNEMSISPNVGALSSYLSKILSGDAYNQIKTGAGTVLERLSPTLLDAARRAEEHMKGMLIPGTLFEELGFTYFGPIDGHDYQQLLPTLRNIKRLTRPILLHVVTHKGKGFAPAEDNPCTYHGVSPFDPDTGVMQKSAGGPPSYTKVFSDGLIELAASNPKIVAITAAMMEGTGLSAFQKRFPERFHDVGIAEQHAVTFAGGMAAEGEIPVCAIYSTFFQRAYDQFVHDVALQNLPVIFALDRAGLVGADGPTHAGAYDLSFLRAIPNTTIMAPSDENELRRMLATAAKLGKPAVIRYPRGNALGLELEPMTPIPVGSARQLRDGADAAILAVGEHAHAALAAANTLADEGINCAVYDARFIKPLDAAMVRAAAKTGTILTVEENAVMGGFGSAVLEKLSEEGLLAGGVRFRSLGIPDRFIPQGSQKELRAELGLDAEGIAAAMRALRA</sequence>
<dbReference type="Gene3D" id="3.40.50.970">
    <property type="match status" value="2"/>
</dbReference>
<evidence type="ECO:0000256" key="11">
    <source>
        <dbReference type="HAMAP-Rule" id="MF_00315"/>
    </source>
</evidence>
<feature type="binding site" evidence="11">
    <location>
        <position position="177"/>
    </location>
    <ligand>
        <name>Mg(2+)</name>
        <dbReference type="ChEBI" id="CHEBI:18420"/>
    </ligand>
</feature>
<name>A0A1Y2K6Q5_9PROT</name>
<dbReference type="AlphaFoldDB" id="A0A1Y2K6Q5"/>
<accession>A0A1Y2K6Q5</accession>
<evidence type="ECO:0000256" key="2">
    <source>
        <dbReference type="ARBA" id="ARBA00011081"/>
    </source>
</evidence>
<dbReference type="OrthoDB" id="9803371at2"/>
<dbReference type="InterPro" id="IPR029061">
    <property type="entry name" value="THDP-binding"/>
</dbReference>
<feature type="binding site" evidence="11">
    <location>
        <position position="285"/>
    </location>
    <ligand>
        <name>thiamine diphosphate</name>
        <dbReference type="ChEBI" id="CHEBI:58937"/>
    </ligand>
</feature>
<dbReference type="SMART" id="SM00861">
    <property type="entry name" value="Transket_pyr"/>
    <property type="match status" value="1"/>
</dbReference>
<dbReference type="GO" id="GO:0016114">
    <property type="term" value="P:terpenoid biosynthetic process"/>
    <property type="evidence" value="ECO:0007669"/>
    <property type="project" value="UniProtKB-UniRule"/>
</dbReference>
<comment type="similarity">
    <text evidence="2 11">Belongs to the transketolase family. DXPS subfamily.</text>
</comment>
<keyword evidence="14" id="KW-1185">Reference proteome</keyword>
<keyword evidence="9 11" id="KW-0414">Isoprene biosynthesis</keyword>
<dbReference type="SUPFAM" id="SSF52518">
    <property type="entry name" value="Thiamin diphosphate-binding fold (THDP-binding)"/>
    <property type="match status" value="2"/>
</dbReference>